<dbReference type="InterPro" id="IPR017871">
    <property type="entry name" value="ABC_transporter-like_CS"/>
</dbReference>
<feature type="transmembrane region" description="Helical" evidence="11">
    <location>
        <begin position="622"/>
        <end position="643"/>
    </location>
</feature>
<feature type="region of interest" description="Disordered" evidence="10">
    <location>
        <begin position="677"/>
        <end position="699"/>
    </location>
</feature>
<dbReference type="Pfam" id="PF01061">
    <property type="entry name" value="ABC2_membrane"/>
    <property type="match status" value="1"/>
</dbReference>
<dbReference type="EMBL" id="OIVN01001985">
    <property type="protein sequence ID" value="SPC99527.1"/>
    <property type="molecule type" value="Genomic_DNA"/>
</dbReference>
<dbReference type="PANTHER" id="PTHR48042">
    <property type="entry name" value="ABC TRANSPORTER G FAMILY MEMBER 11"/>
    <property type="match status" value="1"/>
</dbReference>
<evidence type="ECO:0000256" key="5">
    <source>
        <dbReference type="ARBA" id="ARBA00022692"/>
    </source>
</evidence>
<evidence type="ECO:0000256" key="8">
    <source>
        <dbReference type="ARBA" id="ARBA00022989"/>
    </source>
</evidence>
<reference evidence="13" key="1">
    <citation type="submission" date="2018-02" db="EMBL/GenBank/DDBJ databases">
        <authorList>
            <person name="Cohen D.B."/>
            <person name="Kent A.D."/>
        </authorList>
    </citation>
    <scope>NUCLEOTIDE SEQUENCE</scope>
</reference>
<keyword evidence="5 11" id="KW-0812">Transmembrane</keyword>
<evidence type="ECO:0000256" key="9">
    <source>
        <dbReference type="ARBA" id="ARBA00023136"/>
    </source>
</evidence>
<proteinExistence type="inferred from homology"/>
<comment type="similarity">
    <text evidence="2">Belongs to the ABC transporter superfamily. ABCG family. Eye pigment precursor importer (TC 3.A.1.204) subfamily.</text>
</comment>
<evidence type="ECO:0000256" key="2">
    <source>
        <dbReference type="ARBA" id="ARBA00005814"/>
    </source>
</evidence>
<evidence type="ECO:0000256" key="6">
    <source>
        <dbReference type="ARBA" id="ARBA00022741"/>
    </source>
</evidence>
<feature type="transmembrane region" description="Helical" evidence="11">
    <location>
        <begin position="393"/>
        <end position="415"/>
    </location>
</feature>
<protein>
    <recommendedName>
        <fullName evidence="12">ABC transporter domain-containing protein</fullName>
    </recommendedName>
</protein>
<name>A0A2N9GA54_FAGSY</name>
<feature type="compositionally biased region" description="Polar residues" evidence="10">
    <location>
        <begin position="686"/>
        <end position="699"/>
    </location>
</feature>
<dbReference type="PANTHER" id="PTHR48042:SF18">
    <property type="entry name" value="ABC TRANSPORTER G FAMILY MEMBER 12"/>
    <property type="match status" value="1"/>
</dbReference>
<dbReference type="GO" id="GO:0016887">
    <property type="term" value="F:ATP hydrolysis activity"/>
    <property type="evidence" value="ECO:0007669"/>
    <property type="project" value="InterPro"/>
</dbReference>
<comment type="subcellular location">
    <subcellularLocation>
        <location evidence="1">Membrane</location>
        <topology evidence="1">Multi-pass membrane protein</topology>
    </subcellularLocation>
</comment>
<dbReference type="GO" id="GO:0009651">
    <property type="term" value="P:response to salt stress"/>
    <property type="evidence" value="ECO:0007669"/>
    <property type="project" value="UniProtKB-ARBA"/>
</dbReference>
<keyword evidence="3" id="KW-0813">Transport</keyword>
<keyword evidence="4" id="KW-0597">Phosphoprotein</keyword>
<dbReference type="InterPro" id="IPR052215">
    <property type="entry name" value="Plant_ABCG"/>
</dbReference>
<feature type="transmembrane region" description="Helical" evidence="11">
    <location>
        <begin position="506"/>
        <end position="527"/>
    </location>
</feature>
<dbReference type="GO" id="GO:0005524">
    <property type="term" value="F:ATP binding"/>
    <property type="evidence" value="ECO:0007669"/>
    <property type="project" value="UniProtKB-KW"/>
</dbReference>
<sequence>MEIEIANSCYSGGGEGVGSGGGGGGCENVIWTGGAERGTYLVWEDLTVVLPNFGNKPTKRLLHGLSGYAEPGRIMAIMGPSGSGKSTLLDSLAGRLSRNVVMTGNILFNGKKRSLDYGAVAYVTQEDVLLGTLTVKETITYSAHLRLPNKTTKEELESIVEGTIIEMGLQDCADTLVGNWHLRGLSGGEKKRLSIALEILTRPRLLFLDEPTSGLDSASAFFVVLTLRNIARDGRTIISSIHQPSSEVFALFDDLFLLSSGETVYFGEAKMAVEFFAEAGFPCPSKRNPSDHFLRCVNSDFDIVTATLKGSQRLRDVPTSSDSLMNLATAEIKARLSEKYRSSKYAKRAKTRIREISTIDGLKVETKRPSHASWLKQLLTLTKRSIVNMSRDVGYYWLRIIIYIVVSICVGTIYFDIGTGYSAIIARGACGGFVTGFMTFMSIGGFPSFIEEMKIFHRERLNGYYGVAVFILSNFLSSFPFLVAIAVSTGTITYYMVKFRPEFSHYVYYCLNICASISVIESLMMVVASLVPNFLMGIITGAGIIGIFMMTSGFFRLLSDLPKPFWRYPISYLSYGSWSLQGAYKNDLIGLEFDPLLPGDPKMKGLDVMTKFYRMPVDHSKWWDLGGLVMLIIFYRVLFFIILKFKERASPLFQTLYSKRAIQQLDKRPSFRQIPSFPSKRHQPLHSLSSQEGLNSPLH</sequence>
<organism evidence="13">
    <name type="scientific">Fagus sylvatica</name>
    <name type="common">Beechnut</name>
    <dbReference type="NCBI Taxonomy" id="28930"/>
    <lineage>
        <taxon>Eukaryota</taxon>
        <taxon>Viridiplantae</taxon>
        <taxon>Streptophyta</taxon>
        <taxon>Embryophyta</taxon>
        <taxon>Tracheophyta</taxon>
        <taxon>Spermatophyta</taxon>
        <taxon>Magnoliopsida</taxon>
        <taxon>eudicotyledons</taxon>
        <taxon>Gunneridae</taxon>
        <taxon>Pentapetalae</taxon>
        <taxon>rosids</taxon>
        <taxon>fabids</taxon>
        <taxon>Fagales</taxon>
        <taxon>Fagaceae</taxon>
        <taxon>Fagus</taxon>
    </lineage>
</organism>
<evidence type="ECO:0000313" key="13">
    <source>
        <dbReference type="EMBL" id="SPC99527.1"/>
    </source>
</evidence>
<dbReference type="InterPro" id="IPR027417">
    <property type="entry name" value="P-loop_NTPase"/>
</dbReference>
<keyword evidence="8 11" id="KW-1133">Transmembrane helix</keyword>
<keyword evidence="6" id="KW-0547">Nucleotide-binding</keyword>
<evidence type="ECO:0000256" key="11">
    <source>
        <dbReference type="SAM" id="Phobius"/>
    </source>
</evidence>
<evidence type="ECO:0000256" key="7">
    <source>
        <dbReference type="ARBA" id="ARBA00022840"/>
    </source>
</evidence>
<dbReference type="GO" id="GO:0140359">
    <property type="term" value="F:ABC-type transporter activity"/>
    <property type="evidence" value="ECO:0007669"/>
    <property type="project" value="InterPro"/>
</dbReference>
<dbReference type="CDD" id="cd03213">
    <property type="entry name" value="ABCG_EPDR"/>
    <property type="match status" value="1"/>
</dbReference>
<evidence type="ECO:0000259" key="12">
    <source>
        <dbReference type="PROSITE" id="PS50893"/>
    </source>
</evidence>
<dbReference type="InterPro" id="IPR003439">
    <property type="entry name" value="ABC_transporter-like_ATP-bd"/>
</dbReference>
<dbReference type="InterPro" id="IPR013525">
    <property type="entry name" value="ABC2_TM"/>
</dbReference>
<dbReference type="SUPFAM" id="SSF52540">
    <property type="entry name" value="P-loop containing nucleoside triphosphate hydrolases"/>
    <property type="match status" value="1"/>
</dbReference>
<dbReference type="SMART" id="SM00382">
    <property type="entry name" value="AAA"/>
    <property type="match status" value="1"/>
</dbReference>
<dbReference type="AlphaFoldDB" id="A0A2N9GA54"/>
<feature type="transmembrane region" description="Helical" evidence="11">
    <location>
        <begin position="464"/>
        <end position="486"/>
    </location>
</feature>
<dbReference type="GO" id="GO:0016020">
    <property type="term" value="C:membrane"/>
    <property type="evidence" value="ECO:0007669"/>
    <property type="project" value="UniProtKB-SubCell"/>
</dbReference>
<accession>A0A2N9GA54</accession>
<evidence type="ECO:0000256" key="10">
    <source>
        <dbReference type="SAM" id="MobiDB-lite"/>
    </source>
</evidence>
<evidence type="ECO:0000256" key="3">
    <source>
        <dbReference type="ARBA" id="ARBA00022448"/>
    </source>
</evidence>
<dbReference type="InterPro" id="IPR003593">
    <property type="entry name" value="AAA+_ATPase"/>
</dbReference>
<feature type="domain" description="ABC transporter" evidence="12">
    <location>
        <begin position="41"/>
        <end position="285"/>
    </location>
</feature>
<dbReference type="PROSITE" id="PS50893">
    <property type="entry name" value="ABC_TRANSPORTER_2"/>
    <property type="match status" value="1"/>
</dbReference>
<gene>
    <name evidence="13" type="ORF">FSB_LOCUS27409</name>
</gene>
<dbReference type="InterPro" id="IPR043926">
    <property type="entry name" value="ABCG_dom"/>
</dbReference>
<feature type="transmembrane region" description="Helical" evidence="11">
    <location>
        <begin position="421"/>
        <end position="443"/>
    </location>
</feature>
<evidence type="ECO:0000256" key="1">
    <source>
        <dbReference type="ARBA" id="ARBA00004141"/>
    </source>
</evidence>
<dbReference type="Gene3D" id="3.40.50.300">
    <property type="entry name" value="P-loop containing nucleotide triphosphate hydrolases"/>
    <property type="match status" value="1"/>
</dbReference>
<feature type="transmembrane region" description="Helical" evidence="11">
    <location>
        <begin position="534"/>
        <end position="558"/>
    </location>
</feature>
<dbReference type="Pfam" id="PF19055">
    <property type="entry name" value="ABC2_membrane_7"/>
    <property type="match status" value="1"/>
</dbReference>
<dbReference type="Pfam" id="PF00005">
    <property type="entry name" value="ABC_tran"/>
    <property type="match status" value="1"/>
</dbReference>
<keyword evidence="7" id="KW-0067">ATP-binding</keyword>
<dbReference type="FunFam" id="3.40.50.300:FF:000504">
    <property type="entry name" value="ABC transporter G family member 11"/>
    <property type="match status" value="1"/>
</dbReference>
<evidence type="ECO:0000256" key="4">
    <source>
        <dbReference type="ARBA" id="ARBA00022553"/>
    </source>
</evidence>
<dbReference type="PROSITE" id="PS00211">
    <property type="entry name" value="ABC_TRANSPORTER_1"/>
    <property type="match status" value="1"/>
</dbReference>
<keyword evidence="9 11" id="KW-0472">Membrane</keyword>